<accession>A0A494XP24</accession>
<proteinExistence type="predicted"/>
<dbReference type="SUPFAM" id="SSF52172">
    <property type="entry name" value="CheY-like"/>
    <property type="match status" value="1"/>
</dbReference>
<dbReference type="EMBL" id="RBZM01000008">
    <property type="protein sequence ID" value="RKP49879.1"/>
    <property type="molecule type" value="Genomic_DNA"/>
</dbReference>
<dbReference type="InterPro" id="IPR051552">
    <property type="entry name" value="HptR"/>
</dbReference>
<evidence type="ECO:0000256" key="6">
    <source>
        <dbReference type="ARBA" id="ARBA00023125"/>
    </source>
</evidence>
<dbReference type="InterPro" id="IPR018062">
    <property type="entry name" value="HTH_AraC-typ_CS"/>
</dbReference>
<evidence type="ECO:0000313" key="11">
    <source>
        <dbReference type="EMBL" id="RKP49879.1"/>
    </source>
</evidence>
<keyword evidence="4" id="KW-0902">Two-component regulatory system</keyword>
<evidence type="ECO:0000259" key="10">
    <source>
        <dbReference type="PROSITE" id="PS50110"/>
    </source>
</evidence>
<organism evidence="11 12">
    <name type="scientific">Cohnella endophytica</name>
    <dbReference type="NCBI Taxonomy" id="2419778"/>
    <lineage>
        <taxon>Bacteria</taxon>
        <taxon>Bacillati</taxon>
        <taxon>Bacillota</taxon>
        <taxon>Bacilli</taxon>
        <taxon>Bacillales</taxon>
        <taxon>Paenibacillaceae</taxon>
        <taxon>Cohnella</taxon>
    </lineage>
</organism>
<dbReference type="SUPFAM" id="SSF46689">
    <property type="entry name" value="Homeodomain-like"/>
    <property type="match status" value="2"/>
</dbReference>
<dbReference type="Pfam" id="PF00072">
    <property type="entry name" value="Response_reg"/>
    <property type="match status" value="1"/>
</dbReference>
<dbReference type="Pfam" id="PF12833">
    <property type="entry name" value="HTH_18"/>
    <property type="match status" value="1"/>
</dbReference>
<dbReference type="Gene3D" id="3.40.50.2300">
    <property type="match status" value="1"/>
</dbReference>
<comment type="caution">
    <text evidence="11">The sequence shown here is derived from an EMBL/GenBank/DDBJ whole genome shotgun (WGS) entry which is preliminary data.</text>
</comment>
<dbReference type="CDD" id="cd17536">
    <property type="entry name" value="REC_YesN-like"/>
    <property type="match status" value="1"/>
</dbReference>
<dbReference type="Proteomes" id="UP000282076">
    <property type="component" value="Unassembled WGS sequence"/>
</dbReference>
<dbReference type="PROSITE" id="PS01124">
    <property type="entry name" value="HTH_ARAC_FAMILY_2"/>
    <property type="match status" value="1"/>
</dbReference>
<name>A0A494XP24_9BACL</name>
<comment type="subcellular location">
    <subcellularLocation>
        <location evidence="1">Cytoplasm</location>
    </subcellularLocation>
</comment>
<keyword evidence="5" id="KW-0805">Transcription regulation</keyword>
<dbReference type="SMART" id="SM00448">
    <property type="entry name" value="REC"/>
    <property type="match status" value="1"/>
</dbReference>
<keyword evidence="3 8" id="KW-0597">Phosphoprotein</keyword>
<sequence>MIKVLIIDDEYLVRERLKIAVEWGEIGYEIAGEAANGEDALMMLEHIPAQLAIVDINMPIIDGLAFAQAARISHPDLKIIILTGYSSFEYAKTAIQAGVSDYLLKPINMDELLQVLLRLRDRIESDTRQKHLNAHTHMSMLESDSILKRNFLQSCLEGAVTERDQEKWLTYCPKLLRDLLFVVAFSIDKVGAEDSPLWKRFAAANISGEVFAENGFLHFESTYDEEDRVVLMVGMPEDYSAEEGLGLLSKVSSDAVQAIRKFLKFTVTAGIGPGVASFANLTTSYRESVRAIRHKTIYGGDRVIRWDELPNKKIADDLSYIRENMMHELRLGDAGAVQDQLHKCFESLKANRQPVEMLYSILYELMVTLNIFAAENKIDDDATISDPFNPMRLADKLETIEAIERWVSDEYSNVLARASSVKQSTPAKLAGKAKQYIDDHYADAEMDLAEIAGSVFVNPSYLSRIFKNELGYSVVEYLTRRRMAKAKELIEQGCKNLYFIAESVGYKDTHYFSKCFKKHYSVSPSKFIPPE</sequence>
<feature type="modified residue" description="4-aspartylphosphate" evidence="8">
    <location>
        <position position="55"/>
    </location>
</feature>
<evidence type="ECO:0000256" key="3">
    <source>
        <dbReference type="ARBA" id="ARBA00022553"/>
    </source>
</evidence>
<dbReference type="GO" id="GO:0000160">
    <property type="term" value="P:phosphorelay signal transduction system"/>
    <property type="evidence" value="ECO:0007669"/>
    <property type="project" value="UniProtKB-KW"/>
</dbReference>
<keyword evidence="7" id="KW-0804">Transcription</keyword>
<evidence type="ECO:0000259" key="9">
    <source>
        <dbReference type="PROSITE" id="PS01124"/>
    </source>
</evidence>
<protein>
    <submittedName>
        <fullName evidence="11">Response regulator</fullName>
    </submittedName>
</protein>
<evidence type="ECO:0000256" key="4">
    <source>
        <dbReference type="ARBA" id="ARBA00023012"/>
    </source>
</evidence>
<dbReference type="OrthoDB" id="9794370at2"/>
<dbReference type="GO" id="GO:0003700">
    <property type="term" value="F:DNA-binding transcription factor activity"/>
    <property type="evidence" value="ECO:0007669"/>
    <property type="project" value="InterPro"/>
</dbReference>
<dbReference type="SMART" id="SM00342">
    <property type="entry name" value="HTH_ARAC"/>
    <property type="match status" value="1"/>
</dbReference>
<evidence type="ECO:0000313" key="12">
    <source>
        <dbReference type="Proteomes" id="UP000282076"/>
    </source>
</evidence>
<dbReference type="AlphaFoldDB" id="A0A494XP24"/>
<evidence type="ECO:0000256" key="2">
    <source>
        <dbReference type="ARBA" id="ARBA00022490"/>
    </source>
</evidence>
<dbReference type="PROSITE" id="PS50110">
    <property type="entry name" value="RESPONSE_REGULATORY"/>
    <property type="match status" value="1"/>
</dbReference>
<keyword evidence="2" id="KW-0963">Cytoplasm</keyword>
<dbReference type="InterPro" id="IPR011006">
    <property type="entry name" value="CheY-like_superfamily"/>
</dbReference>
<dbReference type="Pfam" id="PF17853">
    <property type="entry name" value="GGDEF_2"/>
    <property type="match status" value="1"/>
</dbReference>
<dbReference type="GO" id="GO:0005737">
    <property type="term" value="C:cytoplasm"/>
    <property type="evidence" value="ECO:0007669"/>
    <property type="project" value="UniProtKB-SubCell"/>
</dbReference>
<dbReference type="InterPro" id="IPR001789">
    <property type="entry name" value="Sig_transdc_resp-reg_receiver"/>
</dbReference>
<dbReference type="PANTHER" id="PTHR42713">
    <property type="entry name" value="HISTIDINE KINASE-RELATED"/>
    <property type="match status" value="1"/>
</dbReference>
<dbReference type="RefSeq" id="WP_120978562.1">
    <property type="nucleotide sequence ID" value="NZ_RBZM01000008.1"/>
</dbReference>
<evidence type="ECO:0000256" key="1">
    <source>
        <dbReference type="ARBA" id="ARBA00004496"/>
    </source>
</evidence>
<dbReference type="PANTHER" id="PTHR42713:SF3">
    <property type="entry name" value="TRANSCRIPTIONAL REGULATORY PROTEIN HPTR"/>
    <property type="match status" value="1"/>
</dbReference>
<dbReference type="InterPro" id="IPR041522">
    <property type="entry name" value="CdaR_GGDEF"/>
</dbReference>
<feature type="domain" description="HTH araC/xylS-type" evidence="9">
    <location>
        <begin position="431"/>
        <end position="530"/>
    </location>
</feature>
<evidence type="ECO:0000256" key="7">
    <source>
        <dbReference type="ARBA" id="ARBA00023163"/>
    </source>
</evidence>
<gene>
    <name evidence="11" type="ORF">D7Z26_18805</name>
</gene>
<dbReference type="InterPro" id="IPR009057">
    <property type="entry name" value="Homeodomain-like_sf"/>
</dbReference>
<feature type="domain" description="Response regulatory" evidence="10">
    <location>
        <begin position="3"/>
        <end position="120"/>
    </location>
</feature>
<evidence type="ECO:0000256" key="8">
    <source>
        <dbReference type="PROSITE-ProRule" id="PRU00169"/>
    </source>
</evidence>
<reference evidence="11 12" key="1">
    <citation type="submission" date="2018-10" db="EMBL/GenBank/DDBJ databases">
        <title>Cohnella sp. M2MS4P-1, whole genome shotgun sequence.</title>
        <authorList>
            <person name="Tuo L."/>
        </authorList>
    </citation>
    <scope>NUCLEOTIDE SEQUENCE [LARGE SCALE GENOMIC DNA]</scope>
    <source>
        <strain evidence="11 12">M2MS4P-1</strain>
    </source>
</reference>
<dbReference type="InterPro" id="IPR018060">
    <property type="entry name" value="HTH_AraC"/>
</dbReference>
<evidence type="ECO:0000256" key="5">
    <source>
        <dbReference type="ARBA" id="ARBA00023015"/>
    </source>
</evidence>
<keyword evidence="6" id="KW-0238">DNA-binding</keyword>
<keyword evidence="12" id="KW-1185">Reference proteome</keyword>
<dbReference type="PROSITE" id="PS00041">
    <property type="entry name" value="HTH_ARAC_FAMILY_1"/>
    <property type="match status" value="1"/>
</dbReference>
<dbReference type="GO" id="GO:0043565">
    <property type="term" value="F:sequence-specific DNA binding"/>
    <property type="evidence" value="ECO:0007669"/>
    <property type="project" value="InterPro"/>
</dbReference>
<dbReference type="Gene3D" id="1.10.10.60">
    <property type="entry name" value="Homeodomain-like"/>
    <property type="match status" value="2"/>
</dbReference>